<dbReference type="InterPro" id="IPR000182">
    <property type="entry name" value="GNAT_dom"/>
</dbReference>
<evidence type="ECO:0000256" key="1">
    <source>
        <dbReference type="ARBA" id="ARBA00022679"/>
    </source>
</evidence>
<dbReference type="Gene3D" id="3.40.630.30">
    <property type="match status" value="1"/>
</dbReference>
<protein>
    <submittedName>
        <fullName evidence="3">GNAT family N-acetyltransferase</fullName>
        <ecNumber evidence="3">2.3.-.-</ecNumber>
    </submittedName>
</protein>
<sequence>MTIKVDFLRNYPDCIETCANWEYMTWGKNYGWTRERVIAGYKSMTNKGNIEQAFVALSRNKPIGTVLLIENDHENYKQYRPWLAALYVVPEYRCRGIARKLVAMVEDFARSRGEDHLFLYTTSPNIYKGMGWQVTESFGEKSSQKFLMNTKLSRL</sequence>
<evidence type="ECO:0000259" key="2">
    <source>
        <dbReference type="PROSITE" id="PS51186"/>
    </source>
</evidence>
<comment type="caution">
    <text evidence="3">The sequence shown here is derived from an EMBL/GenBank/DDBJ whole genome shotgun (WGS) entry which is preliminary data.</text>
</comment>
<accession>A0ABW5BHU0</accession>
<evidence type="ECO:0000313" key="4">
    <source>
        <dbReference type="Proteomes" id="UP001597294"/>
    </source>
</evidence>
<name>A0ABW5BHU0_9PROT</name>
<evidence type="ECO:0000313" key="3">
    <source>
        <dbReference type="EMBL" id="MFD2204460.1"/>
    </source>
</evidence>
<feature type="domain" description="N-acetyltransferase" evidence="2">
    <location>
        <begin position="5"/>
        <end position="153"/>
    </location>
</feature>
<dbReference type="SUPFAM" id="SSF55729">
    <property type="entry name" value="Acyl-CoA N-acyltransferases (Nat)"/>
    <property type="match status" value="1"/>
</dbReference>
<dbReference type="PROSITE" id="PS51186">
    <property type="entry name" value="GNAT"/>
    <property type="match status" value="1"/>
</dbReference>
<dbReference type="InterPro" id="IPR050769">
    <property type="entry name" value="NAT_camello-type"/>
</dbReference>
<dbReference type="Proteomes" id="UP001597294">
    <property type="component" value="Unassembled WGS sequence"/>
</dbReference>
<gene>
    <name evidence="3" type="ORF">ACFSKO_02500</name>
</gene>
<keyword evidence="3" id="KW-0012">Acyltransferase</keyword>
<dbReference type="InterPro" id="IPR016181">
    <property type="entry name" value="Acyl_CoA_acyltransferase"/>
</dbReference>
<dbReference type="RefSeq" id="WP_380248067.1">
    <property type="nucleotide sequence ID" value="NZ_JBHUII010000001.1"/>
</dbReference>
<dbReference type="CDD" id="cd04301">
    <property type="entry name" value="NAT_SF"/>
    <property type="match status" value="1"/>
</dbReference>
<keyword evidence="1 3" id="KW-0808">Transferase</keyword>
<dbReference type="PANTHER" id="PTHR13947">
    <property type="entry name" value="GNAT FAMILY N-ACETYLTRANSFERASE"/>
    <property type="match status" value="1"/>
</dbReference>
<dbReference type="Pfam" id="PF00583">
    <property type="entry name" value="Acetyltransf_1"/>
    <property type="match status" value="1"/>
</dbReference>
<dbReference type="EMBL" id="JBHUII010000001">
    <property type="protein sequence ID" value="MFD2204460.1"/>
    <property type="molecule type" value="Genomic_DNA"/>
</dbReference>
<proteinExistence type="predicted"/>
<dbReference type="GO" id="GO:0016746">
    <property type="term" value="F:acyltransferase activity"/>
    <property type="evidence" value="ECO:0007669"/>
    <property type="project" value="UniProtKB-KW"/>
</dbReference>
<dbReference type="EC" id="2.3.-.-" evidence="3"/>
<organism evidence="3 4">
    <name type="scientific">Kiloniella antarctica</name>
    <dbReference type="NCBI Taxonomy" id="1550907"/>
    <lineage>
        <taxon>Bacteria</taxon>
        <taxon>Pseudomonadati</taxon>
        <taxon>Pseudomonadota</taxon>
        <taxon>Alphaproteobacteria</taxon>
        <taxon>Rhodospirillales</taxon>
        <taxon>Kiloniellaceae</taxon>
        <taxon>Kiloniella</taxon>
    </lineage>
</organism>
<keyword evidence="4" id="KW-1185">Reference proteome</keyword>
<dbReference type="PANTHER" id="PTHR13947:SF37">
    <property type="entry name" value="LD18367P"/>
    <property type="match status" value="1"/>
</dbReference>
<reference evidence="4" key="1">
    <citation type="journal article" date="2019" name="Int. J. Syst. Evol. Microbiol.">
        <title>The Global Catalogue of Microorganisms (GCM) 10K type strain sequencing project: providing services to taxonomists for standard genome sequencing and annotation.</title>
        <authorList>
            <consortium name="The Broad Institute Genomics Platform"/>
            <consortium name="The Broad Institute Genome Sequencing Center for Infectious Disease"/>
            <person name="Wu L."/>
            <person name="Ma J."/>
        </authorList>
    </citation>
    <scope>NUCLEOTIDE SEQUENCE [LARGE SCALE GENOMIC DNA]</scope>
    <source>
        <strain evidence="4">CGMCC 4.7192</strain>
    </source>
</reference>